<accession>A0ABY7TZC2</accession>
<name>A0ABY7TZC2_9SPHN</name>
<reference evidence="2 3" key="1">
    <citation type="submission" date="2023-02" db="EMBL/GenBank/DDBJ databases">
        <title>Genome sequence of Novosphingobium humi KACC 19094.</title>
        <authorList>
            <person name="Kim S."/>
            <person name="Heo J."/>
            <person name="Kwon S.-W."/>
        </authorList>
    </citation>
    <scope>NUCLEOTIDE SEQUENCE [LARGE SCALE GENOMIC DNA]</scope>
    <source>
        <strain evidence="2 3">KACC 19094</strain>
    </source>
</reference>
<dbReference type="EMBL" id="CP117417">
    <property type="protein sequence ID" value="WCT78634.1"/>
    <property type="molecule type" value="Genomic_DNA"/>
</dbReference>
<keyword evidence="1" id="KW-0812">Transmembrane</keyword>
<sequence length="77" mass="8602">MARGLGDIRPHWLRRAIVPMVGIMLCVAIFALYAAGTLLVAIWAALRTLGEGPVKMIDELRYEIIPAMRSAWRGERP</sequence>
<evidence type="ECO:0000256" key="1">
    <source>
        <dbReference type="SAM" id="Phobius"/>
    </source>
</evidence>
<gene>
    <name evidence="2" type="ORF">PQ457_06640</name>
</gene>
<keyword evidence="3" id="KW-1185">Reference proteome</keyword>
<keyword evidence="1" id="KW-0472">Membrane</keyword>
<proteinExistence type="predicted"/>
<keyword evidence="1" id="KW-1133">Transmembrane helix</keyword>
<feature type="transmembrane region" description="Helical" evidence="1">
    <location>
        <begin position="21"/>
        <end position="46"/>
    </location>
</feature>
<evidence type="ECO:0000313" key="3">
    <source>
        <dbReference type="Proteomes" id="UP001218231"/>
    </source>
</evidence>
<organism evidence="2 3">
    <name type="scientific">Novosphingobium humi</name>
    <dbReference type="NCBI Taxonomy" id="2282397"/>
    <lineage>
        <taxon>Bacteria</taxon>
        <taxon>Pseudomonadati</taxon>
        <taxon>Pseudomonadota</taxon>
        <taxon>Alphaproteobacteria</taxon>
        <taxon>Sphingomonadales</taxon>
        <taxon>Sphingomonadaceae</taxon>
        <taxon>Novosphingobium</taxon>
    </lineage>
</organism>
<protein>
    <submittedName>
        <fullName evidence="2">Uncharacterized protein</fullName>
    </submittedName>
</protein>
<dbReference type="RefSeq" id="WP_273618944.1">
    <property type="nucleotide sequence ID" value="NZ_CP117417.1"/>
</dbReference>
<evidence type="ECO:0000313" key="2">
    <source>
        <dbReference type="EMBL" id="WCT78634.1"/>
    </source>
</evidence>
<dbReference type="Proteomes" id="UP001218231">
    <property type="component" value="Chromosome"/>
</dbReference>